<proteinExistence type="predicted"/>
<dbReference type="Proteomes" id="UP000247746">
    <property type="component" value="Unassembled WGS sequence"/>
</dbReference>
<evidence type="ECO:0000259" key="3">
    <source>
        <dbReference type="Pfam" id="PF13387"/>
    </source>
</evidence>
<feature type="transmembrane region" description="Helical" evidence="2">
    <location>
        <begin position="71"/>
        <end position="95"/>
    </location>
</feature>
<dbReference type="Pfam" id="PF13387">
    <property type="entry name" value="Lnb_N"/>
    <property type="match status" value="1"/>
</dbReference>
<evidence type="ECO:0000313" key="5">
    <source>
        <dbReference type="Proteomes" id="UP000247746"/>
    </source>
</evidence>
<comment type="caution">
    <text evidence="4">The sequence shown here is derived from an EMBL/GenBank/DDBJ whole genome shotgun (WGS) entry which is preliminary data.</text>
</comment>
<keyword evidence="2" id="KW-0812">Transmembrane</keyword>
<dbReference type="EMBL" id="QJSU01000007">
    <property type="protein sequence ID" value="PYE38395.1"/>
    <property type="molecule type" value="Genomic_DNA"/>
</dbReference>
<gene>
    <name evidence="4" type="ORF">DFP82_10717</name>
</gene>
<feature type="compositionally biased region" description="Low complexity" evidence="1">
    <location>
        <begin position="48"/>
        <end position="60"/>
    </location>
</feature>
<evidence type="ECO:0000256" key="1">
    <source>
        <dbReference type="SAM" id="MobiDB-lite"/>
    </source>
</evidence>
<dbReference type="RefSeq" id="WP_110923556.1">
    <property type="nucleotide sequence ID" value="NZ_QJSU01000007.1"/>
</dbReference>
<name>A0A2V4VHT6_9GAMM</name>
<feature type="region of interest" description="Disordered" evidence="1">
    <location>
        <begin position="12"/>
        <end position="63"/>
    </location>
</feature>
<organism evidence="4 5">
    <name type="scientific">Psychrobacter fozii</name>
    <dbReference type="NCBI Taxonomy" id="198480"/>
    <lineage>
        <taxon>Bacteria</taxon>
        <taxon>Pseudomonadati</taxon>
        <taxon>Pseudomonadota</taxon>
        <taxon>Gammaproteobacteria</taxon>
        <taxon>Moraxellales</taxon>
        <taxon>Moraxellaceae</taxon>
        <taxon>Psychrobacter</taxon>
    </lineage>
</organism>
<feature type="compositionally biased region" description="Low complexity" evidence="1">
    <location>
        <begin position="441"/>
        <end position="459"/>
    </location>
</feature>
<evidence type="ECO:0000256" key="2">
    <source>
        <dbReference type="SAM" id="Phobius"/>
    </source>
</evidence>
<dbReference type="OrthoDB" id="274718at2"/>
<reference evidence="4 5" key="1">
    <citation type="submission" date="2018-06" db="EMBL/GenBank/DDBJ databases">
        <title>Genomic Encyclopedia of Type Strains, Phase III (KMG-III): the genomes of soil and plant-associated and newly described type strains.</title>
        <authorList>
            <person name="Whitman W."/>
        </authorList>
    </citation>
    <scope>NUCLEOTIDE SEQUENCE [LARGE SCALE GENOMIC DNA]</scope>
    <source>
        <strain evidence="4 5">CECT 5889</strain>
    </source>
</reference>
<dbReference type="AlphaFoldDB" id="A0A2V4VHT6"/>
<keyword evidence="2" id="KW-1133">Transmembrane helix</keyword>
<feature type="domain" description="Lnb N-terminal periplasmic" evidence="3">
    <location>
        <begin position="213"/>
        <end position="370"/>
    </location>
</feature>
<accession>A0A2V4VHT6</accession>
<sequence length="459" mass="52445">MSLRSVFSRLLSPRSKHHRSDNDMARGGVNHSGRDDPNVDNSHVNMHNVESSSVKSNSVNGTPSKSTWRHYIVQCLIITTLLLSAIWLLLAIWYQFGERSAITWLAGIMIVGVLTALLKSRYWPKGAKQSDSQSLTTKAKTSRKIITKRLTALYAAIWLVGVGWFFSIEPQQEHDWMSEVSQRVSYERDATNPDLITLTNIRNFDWHTAEDATEHWDTRTIDMSKLSGVDVINSYWMGPLIAHTLVSFRFEDDRPLAFSFEIRKENGESFSALAGFFRRYELSLIAAEERDIIYTRSNARGEQVYLFPVSSLQQHEVKSLFESYLTAADELNAKPAWYNTLTSNCTNIIFYMARIVSDDRLPWDYRIWVSGWLPNYLYNVGMLDANPESNGQPWSMDTWYEHTYINPKVKRFDNQVNLASGLNGREFSEQIRQDIPIPPLADSQDSAEAKAESAAQASD</sequence>
<feature type="region of interest" description="Disordered" evidence="1">
    <location>
        <begin position="433"/>
        <end position="459"/>
    </location>
</feature>
<protein>
    <submittedName>
        <fullName evidence="4">Uncharacterized protein DUF4105</fullName>
    </submittedName>
</protein>
<keyword evidence="2" id="KW-0472">Membrane</keyword>
<dbReference type="InterPro" id="IPR025178">
    <property type="entry name" value="Lnb_N"/>
</dbReference>
<evidence type="ECO:0000313" key="4">
    <source>
        <dbReference type="EMBL" id="PYE38395.1"/>
    </source>
</evidence>
<keyword evidence="5" id="KW-1185">Reference proteome</keyword>
<feature type="transmembrane region" description="Helical" evidence="2">
    <location>
        <begin position="101"/>
        <end position="118"/>
    </location>
</feature>
<feature type="transmembrane region" description="Helical" evidence="2">
    <location>
        <begin position="150"/>
        <end position="168"/>
    </location>
</feature>